<sequence length="120" mass="12955">MRPDLALIMFNDITIGINTNGDTPITSNQPISYGALHHFGYHFDANSGEWIKSGLPATHEDDDAEGTFEDVPAPEHVSPPEHAPLLKHVPLPVAPSQVAHSSFDINAAILDTLHSLSNDL</sequence>
<accession>A0A9D3U8T0</accession>
<dbReference type="AlphaFoldDB" id="A0A9D3U8T0"/>
<dbReference type="Proteomes" id="UP000828251">
    <property type="component" value="Unassembled WGS sequence"/>
</dbReference>
<evidence type="ECO:0000256" key="1">
    <source>
        <dbReference type="SAM" id="MobiDB-lite"/>
    </source>
</evidence>
<gene>
    <name evidence="2" type="ORF">J1N35_044300</name>
</gene>
<comment type="caution">
    <text evidence="2">The sequence shown here is derived from an EMBL/GenBank/DDBJ whole genome shotgun (WGS) entry which is preliminary data.</text>
</comment>
<proteinExistence type="predicted"/>
<evidence type="ECO:0000313" key="2">
    <source>
        <dbReference type="EMBL" id="KAH1032126.1"/>
    </source>
</evidence>
<reference evidence="2 3" key="1">
    <citation type="journal article" date="2021" name="Plant Biotechnol. J.">
        <title>Multi-omics assisted identification of the key and species-specific regulatory components of drought-tolerant mechanisms in Gossypium stocksii.</title>
        <authorList>
            <person name="Yu D."/>
            <person name="Ke L."/>
            <person name="Zhang D."/>
            <person name="Wu Y."/>
            <person name="Sun Y."/>
            <person name="Mei J."/>
            <person name="Sun J."/>
            <person name="Sun Y."/>
        </authorList>
    </citation>
    <scope>NUCLEOTIDE SEQUENCE [LARGE SCALE GENOMIC DNA]</scope>
    <source>
        <strain evidence="3">cv. E1</strain>
        <tissue evidence="2">Leaf</tissue>
    </source>
</reference>
<evidence type="ECO:0000313" key="3">
    <source>
        <dbReference type="Proteomes" id="UP000828251"/>
    </source>
</evidence>
<dbReference type="EMBL" id="JAIQCV010000013">
    <property type="protein sequence ID" value="KAH1032126.1"/>
    <property type="molecule type" value="Genomic_DNA"/>
</dbReference>
<feature type="region of interest" description="Disordered" evidence="1">
    <location>
        <begin position="54"/>
        <end position="84"/>
    </location>
</feature>
<name>A0A9D3U8T0_9ROSI</name>
<organism evidence="2 3">
    <name type="scientific">Gossypium stocksii</name>
    <dbReference type="NCBI Taxonomy" id="47602"/>
    <lineage>
        <taxon>Eukaryota</taxon>
        <taxon>Viridiplantae</taxon>
        <taxon>Streptophyta</taxon>
        <taxon>Embryophyta</taxon>
        <taxon>Tracheophyta</taxon>
        <taxon>Spermatophyta</taxon>
        <taxon>Magnoliopsida</taxon>
        <taxon>eudicotyledons</taxon>
        <taxon>Gunneridae</taxon>
        <taxon>Pentapetalae</taxon>
        <taxon>rosids</taxon>
        <taxon>malvids</taxon>
        <taxon>Malvales</taxon>
        <taxon>Malvaceae</taxon>
        <taxon>Malvoideae</taxon>
        <taxon>Gossypium</taxon>
    </lineage>
</organism>
<protein>
    <submittedName>
        <fullName evidence="2">Uncharacterized protein</fullName>
    </submittedName>
</protein>
<keyword evidence="3" id="KW-1185">Reference proteome</keyword>